<dbReference type="Pfam" id="PF00753">
    <property type="entry name" value="Lactamase_B"/>
    <property type="match status" value="1"/>
</dbReference>
<evidence type="ECO:0000259" key="7">
    <source>
        <dbReference type="SMART" id="SM00849"/>
    </source>
</evidence>
<dbReference type="Pfam" id="PF13567">
    <property type="entry name" value="DUF4131"/>
    <property type="match status" value="1"/>
</dbReference>
<feature type="transmembrane region" description="Helical" evidence="6">
    <location>
        <begin position="44"/>
        <end position="63"/>
    </location>
</feature>
<organism evidence="8 9">
    <name type="scientific">Granulosicoccus antarcticus IMCC3135</name>
    <dbReference type="NCBI Taxonomy" id="1192854"/>
    <lineage>
        <taxon>Bacteria</taxon>
        <taxon>Pseudomonadati</taxon>
        <taxon>Pseudomonadota</taxon>
        <taxon>Gammaproteobacteria</taxon>
        <taxon>Chromatiales</taxon>
        <taxon>Granulosicoccaceae</taxon>
        <taxon>Granulosicoccus</taxon>
    </lineage>
</organism>
<reference evidence="8 9" key="1">
    <citation type="submission" date="2016-12" db="EMBL/GenBank/DDBJ databases">
        <authorList>
            <person name="Song W.-J."/>
            <person name="Kurnit D.M."/>
        </authorList>
    </citation>
    <scope>NUCLEOTIDE SEQUENCE [LARGE SCALE GENOMIC DNA]</scope>
    <source>
        <strain evidence="8 9">IMCC3135</strain>
    </source>
</reference>
<evidence type="ECO:0000256" key="2">
    <source>
        <dbReference type="ARBA" id="ARBA00022475"/>
    </source>
</evidence>
<keyword evidence="2" id="KW-1003">Cell membrane</keyword>
<feature type="transmembrane region" description="Helical" evidence="6">
    <location>
        <begin position="480"/>
        <end position="502"/>
    </location>
</feature>
<dbReference type="InterPro" id="IPR036866">
    <property type="entry name" value="RibonucZ/Hydroxyglut_hydro"/>
</dbReference>
<feature type="transmembrane region" description="Helical" evidence="6">
    <location>
        <begin position="309"/>
        <end position="337"/>
    </location>
</feature>
<gene>
    <name evidence="8" type="ORF">IMCC3135_24735</name>
</gene>
<dbReference type="InterPro" id="IPR052159">
    <property type="entry name" value="Competence_DNA_uptake"/>
</dbReference>
<dbReference type="KEGG" id="gai:IMCC3135_24735"/>
<keyword evidence="9" id="KW-1185">Reference proteome</keyword>
<dbReference type="InterPro" id="IPR004477">
    <property type="entry name" value="ComEC_N"/>
</dbReference>
<dbReference type="NCBIfam" id="TIGR00361">
    <property type="entry name" value="ComEC_Rec2"/>
    <property type="match status" value="1"/>
</dbReference>
<evidence type="ECO:0000256" key="5">
    <source>
        <dbReference type="ARBA" id="ARBA00023136"/>
    </source>
</evidence>
<dbReference type="Proteomes" id="UP000250079">
    <property type="component" value="Chromosome"/>
</dbReference>
<keyword evidence="4 6" id="KW-1133">Transmembrane helix</keyword>
<sequence length="840" mass="92146">MRLFAVACLIGVVVILRLRSIPTPMSIVLMSLAMFLTFLYCTRFRAAILGCLFAILMLSATFLELSVRQLRLEELGVDVRLVVQVSSVPQRDARRLRFEAIVTQCRSCTLPLGPRRLQLSWYGSPSELHAGETWELTTRLRPMTGLRNPGGFDRVQWALASGIHARGYVRNSPQALRLHEASSGSVAALREKLAYNLSELPAGNDQLALVQALTLGVRHAVTDEVWDLLRQTGTAHLLAISGLHISLLAGWVFVATRWISGRMLRHLTAIRFRFPNLDPRDIGLLFSLGIAIVYALLAGFGLPTQRAVIMLAVWVFAGLRFRVLGTTTGLCLALLAVLLHNPLGVLSVGFWLSFGTVAALFYLHHGRQRAAPSMDQETETTFGKRILMQLPHALHMHILLGLLLLPVTAWFFQTGSLIAPLANLVAVPWVGIIVVPLCFLALLGSLLSPELGNSVLMLAQWSIEGLLVLLRWIMEFVAGSVTLVMPSLSVALLCLSGLLLLLAPRGLGWRWLAVPMLMPALLFNVYRPPMDGFEAHVLDVGQGLAVLVFSEQQTLLFDTGGKVSSDLSMFEAVVVPFLHSRGRRRIDTLVVSHGDEDHAFGVSDVLNRYPDVRLISSVPLATMIDPSDIRHIRADLKGEACRVGMQWQDGATIFSLMHPAASDKGSDNDLSCVLLVHHGASRVLLTGDIEAAGEAQLARRLRSVLQGQSGSAFSPLNIDLMVAPHHGSNTSSTSNLLETLRPLHIVFPSGQGNRYGFPHADVQSRYELVGAMPYITGTEGAVSFSFDRSGVDHPPSTWWRSHRSFWHGIVNTACSERFSEQSQALRLFSLAHKGQTLCGK</sequence>
<dbReference type="OrthoDB" id="9761531at2"/>
<evidence type="ECO:0000256" key="1">
    <source>
        <dbReference type="ARBA" id="ARBA00004651"/>
    </source>
</evidence>
<feature type="transmembrane region" description="Helical" evidence="6">
    <location>
        <begin position="282"/>
        <end position="302"/>
    </location>
</feature>
<feature type="transmembrane region" description="Helical" evidence="6">
    <location>
        <begin position="509"/>
        <end position="526"/>
    </location>
</feature>
<accession>A0A2Z2NYK8</accession>
<keyword evidence="5 6" id="KW-0472">Membrane</keyword>
<feature type="transmembrane region" description="Helical" evidence="6">
    <location>
        <begin position="343"/>
        <end position="363"/>
    </location>
</feature>
<evidence type="ECO:0000313" key="9">
    <source>
        <dbReference type="Proteomes" id="UP000250079"/>
    </source>
</evidence>
<dbReference type="Gene3D" id="3.60.15.10">
    <property type="entry name" value="Ribonuclease Z/Hydroxyacylglutathione hydrolase-like"/>
    <property type="match status" value="1"/>
</dbReference>
<dbReference type="InterPro" id="IPR001279">
    <property type="entry name" value="Metallo-B-lactamas"/>
</dbReference>
<dbReference type="NCBIfam" id="TIGR00360">
    <property type="entry name" value="ComEC_N-term"/>
    <property type="match status" value="1"/>
</dbReference>
<comment type="subcellular location">
    <subcellularLocation>
        <location evidence="1">Cell membrane</location>
        <topology evidence="1">Multi-pass membrane protein</topology>
    </subcellularLocation>
</comment>
<dbReference type="GO" id="GO:0005886">
    <property type="term" value="C:plasma membrane"/>
    <property type="evidence" value="ECO:0007669"/>
    <property type="project" value="UniProtKB-SubCell"/>
</dbReference>
<dbReference type="EMBL" id="CP018632">
    <property type="protein sequence ID" value="ASJ75011.1"/>
    <property type="molecule type" value="Genomic_DNA"/>
</dbReference>
<evidence type="ECO:0000256" key="4">
    <source>
        <dbReference type="ARBA" id="ARBA00022989"/>
    </source>
</evidence>
<evidence type="ECO:0000313" key="8">
    <source>
        <dbReference type="EMBL" id="ASJ75011.1"/>
    </source>
</evidence>
<feature type="domain" description="Metallo-beta-lactamase" evidence="7">
    <location>
        <begin position="542"/>
        <end position="726"/>
    </location>
</feature>
<dbReference type="SMART" id="SM00849">
    <property type="entry name" value="Lactamase_B"/>
    <property type="match status" value="1"/>
</dbReference>
<name>A0A2Z2NYK8_9GAMM</name>
<evidence type="ECO:0000256" key="6">
    <source>
        <dbReference type="SAM" id="Phobius"/>
    </source>
</evidence>
<dbReference type="PANTHER" id="PTHR30619">
    <property type="entry name" value="DNA INTERNALIZATION/COMPETENCE PROTEIN COMEC/REC2"/>
    <property type="match status" value="1"/>
</dbReference>
<protein>
    <recommendedName>
        <fullName evidence="7">Metallo-beta-lactamase domain-containing protein</fullName>
    </recommendedName>
</protein>
<dbReference type="SUPFAM" id="SSF56281">
    <property type="entry name" value="Metallo-hydrolase/oxidoreductase"/>
    <property type="match status" value="1"/>
</dbReference>
<dbReference type="AlphaFoldDB" id="A0A2Z2NYK8"/>
<dbReference type="InterPro" id="IPR004797">
    <property type="entry name" value="Competence_ComEC/Rec2"/>
</dbReference>
<dbReference type="CDD" id="cd07731">
    <property type="entry name" value="ComA-like_MBL-fold"/>
    <property type="match status" value="1"/>
</dbReference>
<dbReference type="Pfam" id="PF03772">
    <property type="entry name" value="Competence"/>
    <property type="match status" value="1"/>
</dbReference>
<keyword evidence="3 6" id="KW-0812">Transmembrane</keyword>
<dbReference type="GO" id="GO:0030420">
    <property type="term" value="P:establishment of competence for transformation"/>
    <property type="evidence" value="ECO:0007669"/>
    <property type="project" value="InterPro"/>
</dbReference>
<feature type="transmembrane region" description="Helical" evidence="6">
    <location>
        <begin position="418"/>
        <end position="443"/>
    </location>
</feature>
<dbReference type="InterPro" id="IPR035681">
    <property type="entry name" value="ComA-like_MBL"/>
</dbReference>
<dbReference type="PANTHER" id="PTHR30619:SF1">
    <property type="entry name" value="RECOMBINATION PROTEIN 2"/>
    <property type="match status" value="1"/>
</dbReference>
<dbReference type="InterPro" id="IPR025405">
    <property type="entry name" value="DUF4131"/>
</dbReference>
<evidence type="ECO:0000256" key="3">
    <source>
        <dbReference type="ARBA" id="ARBA00022692"/>
    </source>
</evidence>
<feature type="transmembrane region" description="Helical" evidence="6">
    <location>
        <begin position="394"/>
        <end position="412"/>
    </location>
</feature>
<feature type="transmembrane region" description="Helical" evidence="6">
    <location>
        <begin position="237"/>
        <end position="259"/>
    </location>
</feature>
<proteinExistence type="predicted"/>
<dbReference type="RefSeq" id="WP_088919975.1">
    <property type="nucleotide sequence ID" value="NZ_CP018632.1"/>
</dbReference>
<feature type="transmembrane region" description="Helical" evidence="6">
    <location>
        <begin position="455"/>
        <end position="474"/>
    </location>
</feature>